<dbReference type="SUPFAM" id="SSF88659">
    <property type="entry name" value="Sigma3 and sigma4 domains of RNA polymerase sigma factors"/>
    <property type="match status" value="1"/>
</dbReference>
<dbReference type="GO" id="GO:0016987">
    <property type="term" value="F:sigma factor activity"/>
    <property type="evidence" value="ECO:0007669"/>
    <property type="project" value="UniProtKB-KW"/>
</dbReference>
<evidence type="ECO:0000313" key="8">
    <source>
        <dbReference type="EMBL" id="NEU70659.1"/>
    </source>
</evidence>
<proteinExistence type="inferred from homology"/>
<sequence>MNGFSLLSEPQNSDYSANEAIDSFDVLYAKYFYKVYRKCLSMTDDTEIAKDLTQDIFIKVLNKIETFQNRSTFSTWLYAVTYNYCLDHIRSSKRTESLSTVTLKETSEPDSSEISNRQKQVLHFFMNELQDIDVAMLQLKYEQGLTIKHISEQYDLSESSVKMRLKRSRDKLRILCSTAIREKEKHFYKPIHA</sequence>
<dbReference type="GO" id="GO:0003677">
    <property type="term" value="F:DNA binding"/>
    <property type="evidence" value="ECO:0007669"/>
    <property type="project" value="UniProtKB-KW"/>
</dbReference>
<dbReference type="NCBIfam" id="TIGR02937">
    <property type="entry name" value="sigma70-ECF"/>
    <property type="match status" value="1"/>
</dbReference>
<dbReference type="Pfam" id="PF04545">
    <property type="entry name" value="Sigma70_r4"/>
    <property type="match status" value="1"/>
</dbReference>
<feature type="domain" description="RNA polymerase sigma-70 region 4" evidence="7">
    <location>
        <begin position="126"/>
        <end position="173"/>
    </location>
</feature>
<evidence type="ECO:0000259" key="7">
    <source>
        <dbReference type="Pfam" id="PF04545"/>
    </source>
</evidence>
<dbReference type="SUPFAM" id="SSF88946">
    <property type="entry name" value="Sigma2 domain of RNA polymerase sigma factors"/>
    <property type="match status" value="1"/>
</dbReference>
<dbReference type="InterPro" id="IPR013324">
    <property type="entry name" value="RNA_pol_sigma_r3/r4-like"/>
</dbReference>
<name>A0A6M0IQR9_9BACT</name>
<reference evidence="8 9" key="1">
    <citation type="submission" date="2020-02" db="EMBL/GenBank/DDBJ databases">
        <title>Draft genome sequence of two Spirosoma agri KCTC 52727 and Spirosoma terrae KCTC 52035.</title>
        <authorList>
            <person name="Rojas J."/>
            <person name="Ambika Manirajan B."/>
            <person name="Ratering S."/>
            <person name="Suarez C."/>
            <person name="Schnell S."/>
        </authorList>
    </citation>
    <scope>NUCLEOTIDE SEQUENCE [LARGE SCALE GENOMIC DNA]</scope>
    <source>
        <strain evidence="8 9">KCTC 52727</strain>
    </source>
</reference>
<dbReference type="EMBL" id="JAAGNZ010000007">
    <property type="protein sequence ID" value="NEU70659.1"/>
    <property type="molecule type" value="Genomic_DNA"/>
</dbReference>
<evidence type="ECO:0000256" key="5">
    <source>
        <dbReference type="ARBA" id="ARBA00023163"/>
    </source>
</evidence>
<dbReference type="AlphaFoldDB" id="A0A6M0IQR9"/>
<dbReference type="Proteomes" id="UP000477386">
    <property type="component" value="Unassembled WGS sequence"/>
</dbReference>
<dbReference type="InterPro" id="IPR039425">
    <property type="entry name" value="RNA_pol_sigma-70-like"/>
</dbReference>
<dbReference type="Pfam" id="PF04542">
    <property type="entry name" value="Sigma70_r2"/>
    <property type="match status" value="1"/>
</dbReference>
<dbReference type="PANTHER" id="PTHR43133:SF8">
    <property type="entry name" value="RNA POLYMERASE SIGMA FACTOR HI_1459-RELATED"/>
    <property type="match status" value="1"/>
</dbReference>
<dbReference type="InterPro" id="IPR013325">
    <property type="entry name" value="RNA_pol_sigma_r2"/>
</dbReference>
<protein>
    <submittedName>
        <fullName evidence="8">Sigma-70 family RNA polymerase sigma factor</fullName>
    </submittedName>
</protein>
<evidence type="ECO:0000256" key="4">
    <source>
        <dbReference type="ARBA" id="ARBA00023125"/>
    </source>
</evidence>
<evidence type="ECO:0000256" key="2">
    <source>
        <dbReference type="ARBA" id="ARBA00023015"/>
    </source>
</evidence>
<evidence type="ECO:0000259" key="6">
    <source>
        <dbReference type="Pfam" id="PF04542"/>
    </source>
</evidence>
<keyword evidence="2" id="KW-0805">Transcription regulation</keyword>
<dbReference type="Gene3D" id="1.10.1740.10">
    <property type="match status" value="1"/>
</dbReference>
<dbReference type="PANTHER" id="PTHR43133">
    <property type="entry name" value="RNA POLYMERASE ECF-TYPE SIGMA FACTO"/>
    <property type="match status" value="1"/>
</dbReference>
<evidence type="ECO:0000256" key="1">
    <source>
        <dbReference type="ARBA" id="ARBA00010641"/>
    </source>
</evidence>
<dbReference type="RefSeq" id="WP_164043971.1">
    <property type="nucleotide sequence ID" value="NZ_JAAGNZ010000007.1"/>
</dbReference>
<gene>
    <name evidence="8" type="ORF">GK091_27585</name>
</gene>
<accession>A0A6M0IQR9</accession>
<keyword evidence="4" id="KW-0238">DNA-binding</keyword>
<dbReference type="InterPro" id="IPR007627">
    <property type="entry name" value="RNA_pol_sigma70_r2"/>
</dbReference>
<dbReference type="InterPro" id="IPR014284">
    <property type="entry name" value="RNA_pol_sigma-70_dom"/>
</dbReference>
<organism evidence="8 9">
    <name type="scientific">Spirosoma agri</name>
    <dbReference type="NCBI Taxonomy" id="1987381"/>
    <lineage>
        <taxon>Bacteria</taxon>
        <taxon>Pseudomonadati</taxon>
        <taxon>Bacteroidota</taxon>
        <taxon>Cytophagia</taxon>
        <taxon>Cytophagales</taxon>
        <taxon>Cytophagaceae</taxon>
        <taxon>Spirosoma</taxon>
    </lineage>
</organism>
<keyword evidence="9" id="KW-1185">Reference proteome</keyword>
<dbReference type="CDD" id="cd06171">
    <property type="entry name" value="Sigma70_r4"/>
    <property type="match status" value="1"/>
</dbReference>
<dbReference type="InterPro" id="IPR036388">
    <property type="entry name" value="WH-like_DNA-bd_sf"/>
</dbReference>
<keyword evidence="3" id="KW-0731">Sigma factor</keyword>
<comment type="similarity">
    <text evidence="1">Belongs to the sigma-70 factor family. ECF subfamily.</text>
</comment>
<keyword evidence="5" id="KW-0804">Transcription</keyword>
<dbReference type="Gene3D" id="1.10.10.10">
    <property type="entry name" value="Winged helix-like DNA-binding domain superfamily/Winged helix DNA-binding domain"/>
    <property type="match status" value="1"/>
</dbReference>
<dbReference type="GO" id="GO:0006352">
    <property type="term" value="P:DNA-templated transcription initiation"/>
    <property type="evidence" value="ECO:0007669"/>
    <property type="project" value="InterPro"/>
</dbReference>
<comment type="caution">
    <text evidence="8">The sequence shown here is derived from an EMBL/GenBank/DDBJ whole genome shotgun (WGS) entry which is preliminary data.</text>
</comment>
<feature type="domain" description="RNA polymerase sigma-70 region 2" evidence="6">
    <location>
        <begin position="27"/>
        <end position="95"/>
    </location>
</feature>
<evidence type="ECO:0000313" key="9">
    <source>
        <dbReference type="Proteomes" id="UP000477386"/>
    </source>
</evidence>
<evidence type="ECO:0000256" key="3">
    <source>
        <dbReference type="ARBA" id="ARBA00023082"/>
    </source>
</evidence>
<dbReference type="InterPro" id="IPR007630">
    <property type="entry name" value="RNA_pol_sigma70_r4"/>
</dbReference>